<dbReference type="AlphaFoldDB" id="Q1Z6K2"/>
<dbReference type="HOGENOM" id="CLU_182378_0_0_6"/>
<accession>Q1Z6K2</accession>
<proteinExistence type="predicted"/>
<reference evidence="1 2" key="1">
    <citation type="submission" date="2006-03" db="EMBL/GenBank/DDBJ databases">
        <authorList>
            <person name="Bartlett D.H."/>
            <person name="Valle G."/>
            <person name="Lauro F.M."/>
            <person name="Vezzi A."/>
            <person name="Simonato F."/>
            <person name="Eloe E."/>
            <person name="Vitulo N."/>
            <person name="Stratton T.K."/>
            <person name="D'angelo M."/>
            <person name="Ferriera S."/>
            <person name="Johnson J."/>
            <person name="Kravitz S."/>
            <person name="Beeson K."/>
            <person name="Sutton G."/>
            <person name="Rogers Y."/>
            <person name="Friedman R."/>
            <person name="Frazier M."/>
            <person name="Venter J.C."/>
        </authorList>
    </citation>
    <scope>NUCLEOTIDE SEQUENCE [LARGE SCALE GENOMIC DNA]</scope>
    <source>
        <strain evidence="1 2">3TCK</strain>
    </source>
</reference>
<comment type="caution">
    <text evidence="1">The sequence shown here is derived from an EMBL/GenBank/DDBJ whole genome shotgun (WGS) entry which is preliminary data.</text>
</comment>
<protein>
    <submittedName>
        <fullName evidence="1">Uncharacterized protein</fullName>
    </submittedName>
</protein>
<gene>
    <name evidence="1" type="ORF">P3TCK_10698</name>
</gene>
<evidence type="ECO:0000313" key="1">
    <source>
        <dbReference type="EMBL" id="EAS44145.1"/>
    </source>
</evidence>
<organism evidence="1 2">
    <name type="scientific">Photobacterium profundum 3TCK</name>
    <dbReference type="NCBI Taxonomy" id="314280"/>
    <lineage>
        <taxon>Bacteria</taxon>
        <taxon>Pseudomonadati</taxon>
        <taxon>Pseudomonadota</taxon>
        <taxon>Gammaproteobacteria</taxon>
        <taxon>Vibrionales</taxon>
        <taxon>Vibrionaceae</taxon>
        <taxon>Photobacterium</taxon>
    </lineage>
</organism>
<sequence length="87" mass="9775">MSTEQMNNEHDVIDNLEELERFLLSIENGGLGLKDVAGVGMATNNTDGRPFVAVFDNSQKLILARWVTQDVYENGKELVRNGSQRKH</sequence>
<dbReference type="Proteomes" id="UP000003789">
    <property type="component" value="Unassembled WGS sequence"/>
</dbReference>
<name>Q1Z6K2_9GAMM</name>
<dbReference type="EMBL" id="AAPH01000006">
    <property type="protein sequence ID" value="EAS44145.1"/>
    <property type="molecule type" value="Genomic_DNA"/>
</dbReference>
<evidence type="ECO:0000313" key="2">
    <source>
        <dbReference type="Proteomes" id="UP000003789"/>
    </source>
</evidence>